<dbReference type="EMBL" id="CP043661">
    <property type="protein sequence ID" value="QNE22043.1"/>
    <property type="molecule type" value="Genomic_DNA"/>
</dbReference>
<reference evidence="3" key="1">
    <citation type="submission" date="2019-09" db="EMBL/GenBank/DDBJ databases">
        <title>Antimicrobial potential of Antarctic Bacteria.</title>
        <authorList>
            <person name="Benaud N."/>
            <person name="Edwards R.J."/>
            <person name="Ferrari B.C."/>
        </authorList>
    </citation>
    <scope>NUCLEOTIDE SEQUENCE [LARGE SCALE GENOMIC DNA]</scope>
    <source>
        <strain evidence="3">SPB151</strain>
    </source>
</reference>
<evidence type="ECO:0000313" key="2">
    <source>
        <dbReference type="EMBL" id="QNE22043.1"/>
    </source>
</evidence>
<dbReference type="InterPro" id="IPR039448">
    <property type="entry name" value="Beta_helix"/>
</dbReference>
<dbReference type="InterPro" id="IPR012334">
    <property type="entry name" value="Pectin_lyas_fold"/>
</dbReference>
<keyword evidence="3" id="KW-1185">Reference proteome</keyword>
<dbReference type="Pfam" id="PF13229">
    <property type="entry name" value="Beta_helix"/>
    <property type="match status" value="1"/>
</dbReference>
<evidence type="ECO:0000313" key="3">
    <source>
        <dbReference type="Proteomes" id="UP000515563"/>
    </source>
</evidence>
<name>A0A7G6X728_9ACTN</name>
<dbReference type="KEGG" id="kqi:F1D05_34180"/>
<accession>A0A7G6X728</accession>
<dbReference type="InterPro" id="IPR011050">
    <property type="entry name" value="Pectin_lyase_fold/virulence"/>
</dbReference>
<dbReference type="SMART" id="SM00710">
    <property type="entry name" value="PbH1"/>
    <property type="match status" value="5"/>
</dbReference>
<organism evidence="2 3">
    <name type="scientific">Kribbella qitaiheensis</name>
    <dbReference type="NCBI Taxonomy" id="1544730"/>
    <lineage>
        <taxon>Bacteria</taxon>
        <taxon>Bacillati</taxon>
        <taxon>Actinomycetota</taxon>
        <taxon>Actinomycetes</taxon>
        <taxon>Propionibacteriales</taxon>
        <taxon>Kribbellaceae</taxon>
        <taxon>Kribbella</taxon>
    </lineage>
</organism>
<dbReference type="AlphaFoldDB" id="A0A7G6X728"/>
<protein>
    <submittedName>
        <fullName evidence="2">Right-handed parallel beta-helix repeat-containing protein</fullName>
    </submittedName>
</protein>
<sequence>MPNGQVADRGVRAGLPAVESSRGLFMQVRKQRRLLAFAISTALALPVAAAVTATTAQAVDCVGVSIPLTGNIQTTINANPAGTTYCLAAGVYKLSSPISLKTGDTLWGVGPSPTTGTMLSGAQVMTGWVASGSNWYVNGVLPPDYGSNTTGIQCEDNVLNQCWRKEDIFRGSSTQLVRVGSIADLAPGKFYADYAANRVYVRDNPTTTTMQISRASSAIASGTTTDVTVRGLGVRYFANQSQSGAVQLGTRWNVFSVSIAYNHAAGFKFEQGDGASLSASGVSYNGQLGGAVYRATNFSVTDVEVHHNNPQANYQVYDWESGGIKVSTHSTGVLDTVTTHDNLGVGLWADSYAGSSATTSGLEMRDSAITNNSADGIRFEISSNGYIHGSTITGNGCDLLGRRGAGVGGLFDGAGIDVNTANTVEITGNTVSGNFNAIGGQHRKDRTLEDNVTPIYLTGLNVHDNTVTSTRCANGYGLGLTGVVTNDKAGHPQTYTTDNNRFVSNDYKIPAADGGLTAVRYSWAGSNSHKWATWTSPTGDNQDAGGTAVAIP</sequence>
<dbReference type="Gene3D" id="2.160.20.10">
    <property type="entry name" value="Single-stranded right-handed beta-helix, Pectin lyase-like"/>
    <property type="match status" value="1"/>
</dbReference>
<dbReference type="InterPro" id="IPR006626">
    <property type="entry name" value="PbH1"/>
</dbReference>
<feature type="domain" description="Right handed beta helix" evidence="1">
    <location>
        <begin position="250"/>
        <end position="431"/>
    </location>
</feature>
<reference evidence="2 3" key="2">
    <citation type="journal article" date="2020" name="Microbiol. Resour. Announc.">
        <title>Antarctic desert soil bacteria exhibit high novel natural product potential, evaluated through long-read genome sequencing and comparative genomics.</title>
        <authorList>
            <person name="Benaud N."/>
            <person name="Edwards R.J."/>
            <person name="Amos T.G."/>
            <person name="D'Agostino P.M."/>
            <person name="Gutierrez-Chavez C."/>
            <person name="Montgomery K."/>
            <person name="Nicetic I."/>
            <person name="Ferrari B.C."/>
        </authorList>
    </citation>
    <scope>NUCLEOTIDE SEQUENCE [LARGE SCALE GENOMIC DNA]</scope>
    <source>
        <strain evidence="2 3">SPB151</strain>
    </source>
</reference>
<gene>
    <name evidence="2" type="ORF">F1D05_34180</name>
</gene>
<dbReference type="Proteomes" id="UP000515563">
    <property type="component" value="Chromosome"/>
</dbReference>
<evidence type="ECO:0000259" key="1">
    <source>
        <dbReference type="Pfam" id="PF13229"/>
    </source>
</evidence>
<dbReference type="SUPFAM" id="SSF51126">
    <property type="entry name" value="Pectin lyase-like"/>
    <property type="match status" value="1"/>
</dbReference>
<proteinExistence type="predicted"/>